<keyword evidence="1" id="KW-0812">Transmembrane</keyword>
<comment type="caution">
    <text evidence="2">The sequence shown here is derived from an EMBL/GenBank/DDBJ whole genome shotgun (WGS) entry which is preliminary data.</text>
</comment>
<keyword evidence="1" id="KW-0472">Membrane</keyword>
<accession>A0ABQ8JMF8</accession>
<gene>
    <name evidence="2" type="ORF">DERP_003770</name>
</gene>
<sequence length="205" mass="22141">MFSVAGALNFVVVSFRYNHQRYQYHQASVVDDVVVVVESYEHVTFVVVVVINVDSVQVAVAVVVTLFVVHHQDQYLDTFAASYVVAVPSLLVVVVAVTSFEYAFVCCVVAADMVNDFVVAVMAIHQQRYSDYIVDAVVDVILAAVAVVADVCNNSSSSTASESTPTPTPLLLPPTIVSSTVSTTFPTINDDDDDVDCCFDDISKS</sequence>
<evidence type="ECO:0000313" key="2">
    <source>
        <dbReference type="EMBL" id="KAH9423491.1"/>
    </source>
</evidence>
<organism evidence="2 3">
    <name type="scientific">Dermatophagoides pteronyssinus</name>
    <name type="common">European house dust mite</name>
    <dbReference type="NCBI Taxonomy" id="6956"/>
    <lineage>
        <taxon>Eukaryota</taxon>
        <taxon>Metazoa</taxon>
        <taxon>Ecdysozoa</taxon>
        <taxon>Arthropoda</taxon>
        <taxon>Chelicerata</taxon>
        <taxon>Arachnida</taxon>
        <taxon>Acari</taxon>
        <taxon>Acariformes</taxon>
        <taxon>Sarcoptiformes</taxon>
        <taxon>Astigmata</taxon>
        <taxon>Psoroptidia</taxon>
        <taxon>Analgoidea</taxon>
        <taxon>Pyroglyphidae</taxon>
        <taxon>Dermatophagoidinae</taxon>
        <taxon>Dermatophagoides</taxon>
    </lineage>
</organism>
<proteinExistence type="predicted"/>
<protein>
    <submittedName>
        <fullName evidence="2">Uncharacterized protein</fullName>
    </submittedName>
</protein>
<dbReference type="Proteomes" id="UP000887458">
    <property type="component" value="Unassembled WGS sequence"/>
</dbReference>
<feature type="transmembrane region" description="Helical" evidence="1">
    <location>
        <begin position="43"/>
        <end position="69"/>
    </location>
</feature>
<keyword evidence="1" id="KW-1133">Transmembrane helix</keyword>
<reference evidence="2 3" key="2">
    <citation type="journal article" date="2022" name="Mol. Biol. Evol.">
        <title>Comparative Genomics Reveals Insights into the Divergent Evolution of Astigmatic Mites and Household Pest Adaptations.</title>
        <authorList>
            <person name="Xiong Q."/>
            <person name="Wan A.T."/>
            <person name="Liu X."/>
            <person name="Fung C.S."/>
            <person name="Xiao X."/>
            <person name="Malainual N."/>
            <person name="Hou J."/>
            <person name="Wang L."/>
            <person name="Wang M."/>
            <person name="Yang K.Y."/>
            <person name="Cui Y."/>
            <person name="Leung E.L."/>
            <person name="Nong W."/>
            <person name="Shin S.K."/>
            <person name="Au S.W."/>
            <person name="Jeong K.Y."/>
            <person name="Chew F.T."/>
            <person name="Hui J.H."/>
            <person name="Leung T.F."/>
            <person name="Tungtrongchitr A."/>
            <person name="Zhong N."/>
            <person name="Liu Z."/>
            <person name="Tsui S.K."/>
        </authorList>
    </citation>
    <scope>NUCLEOTIDE SEQUENCE [LARGE SCALE GENOMIC DNA]</scope>
    <source>
        <strain evidence="2">Derp</strain>
    </source>
</reference>
<evidence type="ECO:0000313" key="3">
    <source>
        <dbReference type="Proteomes" id="UP000887458"/>
    </source>
</evidence>
<keyword evidence="3" id="KW-1185">Reference proteome</keyword>
<evidence type="ECO:0000256" key="1">
    <source>
        <dbReference type="SAM" id="Phobius"/>
    </source>
</evidence>
<dbReference type="EMBL" id="NJHN03000032">
    <property type="protein sequence ID" value="KAH9423491.1"/>
    <property type="molecule type" value="Genomic_DNA"/>
</dbReference>
<reference evidence="2 3" key="1">
    <citation type="journal article" date="2018" name="J. Allergy Clin. Immunol.">
        <title>High-quality assembly of Dermatophagoides pteronyssinus genome and transcriptome reveals a wide range of novel allergens.</title>
        <authorList>
            <person name="Liu X.Y."/>
            <person name="Yang K.Y."/>
            <person name="Wang M.Q."/>
            <person name="Kwok J.S."/>
            <person name="Zeng X."/>
            <person name="Yang Z."/>
            <person name="Xiao X.J."/>
            <person name="Lau C.P."/>
            <person name="Li Y."/>
            <person name="Huang Z.M."/>
            <person name="Ba J.G."/>
            <person name="Yim A.K."/>
            <person name="Ouyang C.Y."/>
            <person name="Ngai S.M."/>
            <person name="Chan T.F."/>
            <person name="Leung E.L."/>
            <person name="Liu L."/>
            <person name="Liu Z.G."/>
            <person name="Tsui S.K."/>
        </authorList>
    </citation>
    <scope>NUCLEOTIDE SEQUENCE [LARGE SCALE GENOMIC DNA]</scope>
    <source>
        <strain evidence="2">Derp</strain>
    </source>
</reference>
<feature type="transmembrane region" description="Helical" evidence="1">
    <location>
        <begin position="76"/>
        <end position="96"/>
    </location>
</feature>
<name>A0ABQ8JMF8_DERPT</name>